<feature type="signal peptide" evidence="8">
    <location>
        <begin position="1"/>
        <end position="21"/>
    </location>
</feature>
<feature type="chain" id="PRO_5046409890" evidence="8">
    <location>
        <begin position="22"/>
        <end position="467"/>
    </location>
</feature>
<dbReference type="Proteomes" id="UP001372714">
    <property type="component" value="Chromosome"/>
</dbReference>
<evidence type="ECO:0000256" key="8">
    <source>
        <dbReference type="SAM" id="SignalP"/>
    </source>
</evidence>
<comment type="similarity">
    <text evidence="2">Belongs to the outer membrane factor (OMF) (TC 1.B.17) family.</text>
</comment>
<dbReference type="Gene3D" id="1.20.1600.10">
    <property type="entry name" value="Outer membrane efflux proteins (OEP)"/>
    <property type="match status" value="1"/>
</dbReference>
<evidence type="ECO:0000313" key="9">
    <source>
        <dbReference type="EMBL" id="WWM66851.1"/>
    </source>
</evidence>
<sequence length="467" mass="52580">MSYKLKLLPIILVGWMTAASSAVNIDNRDVLSGYSSLLSLFREVSIEAPRLQAIRARTSSAQEKQSEAFGALLPQISAQGSYNKNRQHAENFPSQAYDGQSYILSLNQVIYNRSTWQNYQKYKLLARQKIFEAQDAESEIAADLAERYFKALASEDQLALVQAEWRATNKNYDRVKALYSRQLATITDRLEIEARLDTLVAAEIDAKNQIKVTRENLSELVGRSVLEPLERINQKDPFIFDLRSISYWADKAMVSSPALAAKQKAQESVEAAIREAQGGHLPTVSLSLNAQNTNLGYQNTQSPKTDTLYAGVNVQIPIFSGGSTSARVRGLMDELDASEYETDEIRKRIKKEVSTAVLNADSGLGKIKATRQALYSSHKARLATEKSFEYQTKNTVDVLDSIREEYSARRDYLQAQYNYFMSIVTLYRWSGRLSDAELSQLSAWLTADERSLNVELDDRVPTRTDSE</sequence>
<keyword evidence="6" id="KW-0472">Membrane</keyword>
<keyword evidence="3" id="KW-0813">Transport</keyword>
<dbReference type="RefSeq" id="WP_338545615.1">
    <property type="nucleotide sequence ID" value="NZ_CP145723.1"/>
</dbReference>
<name>A0ABZ2FPU7_9PSED</name>
<dbReference type="PANTHER" id="PTHR30026">
    <property type="entry name" value="OUTER MEMBRANE PROTEIN TOLC"/>
    <property type="match status" value="1"/>
</dbReference>
<dbReference type="Pfam" id="PF02321">
    <property type="entry name" value="OEP"/>
    <property type="match status" value="2"/>
</dbReference>
<dbReference type="PANTHER" id="PTHR30026:SF20">
    <property type="entry name" value="OUTER MEMBRANE PROTEIN TOLC"/>
    <property type="match status" value="1"/>
</dbReference>
<evidence type="ECO:0000256" key="6">
    <source>
        <dbReference type="ARBA" id="ARBA00023136"/>
    </source>
</evidence>
<evidence type="ECO:0000256" key="7">
    <source>
        <dbReference type="ARBA" id="ARBA00023237"/>
    </source>
</evidence>
<evidence type="ECO:0000256" key="5">
    <source>
        <dbReference type="ARBA" id="ARBA00022692"/>
    </source>
</evidence>
<keyword evidence="5" id="KW-0812">Transmembrane</keyword>
<evidence type="ECO:0000256" key="4">
    <source>
        <dbReference type="ARBA" id="ARBA00022452"/>
    </source>
</evidence>
<gene>
    <name evidence="9" type="ORF">V6W80_00730</name>
</gene>
<reference evidence="9 10" key="1">
    <citation type="submission" date="2024-02" db="EMBL/GenBank/DDBJ databases">
        <title>The whole genome sequence of Pseudomonas benzopyrenica MLY92.</title>
        <authorList>
            <person name="Liu Y."/>
        </authorList>
    </citation>
    <scope>NUCLEOTIDE SEQUENCE [LARGE SCALE GENOMIC DNA]</scope>
    <source>
        <strain evidence="9 10">MLY92</strain>
    </source>
</reference>
<dbReference type="SUPFAM" id="SSF56954">
    <property type="entry name" value="Outer membrane efflux proteins (OEP)"/>
    <property type="match status" value="1"/>
</dbReference>
<keyword evidence="10" id="KW-1185">Reference proteome</keyword>
<evidence type="ECO:0000313" key="10">
    <source>
        <dbReference type="Proteomes" id="UP001372714"/>
    </source>
</evidence>
<dbReference type="InterPro" id="IPR010130">
    <property type="entry name" value="T1SS_OMP_TolC"/>
</dbReference>
<accession>A0ABZ2FPU7</accession>
<keyword evidence="8" id="KW-0732">Signal</keyword>
<evidence type="ECO:0000256" key="3">
    <source>
        <dbReference type="ARBA" id="ARBA00022448"/>
    </source>
</evidence>
<dbReference type="InterPro" id="IPR003423">
    <property type="entry name" value="OMP_efflux"/>
</dbReference>
<evidence type="ECO:0000256" key="1">
    <source>
        <dbReference type="ARBA" id="ARBA00004442"/>
    </source>
</evidence>
<dbReference type="NCBIfam" id="TIGR01844">
    <property type="entry name" value="type_I_sec_TolC"/>
    <property type="match status" value="1"/>
</dbReference>
<keyword evidence="7" id="KW-0998">Cell outer membrane</keyword>
<organism evidence="9 10">
    <name type="scientific">Pseudomonas benzopyrenica</name>
    <dbReference type="NCBI Taxonomy" id="2993566"/>
    <lineage>
        <taxon>Bacteria</taxon>
        <taxon>Pseudomonadati</taxon>
        <taxon>Pseudomonadota</taxon>
        <taxon>Gammaproteobacteria</taxon>
        <taxon>Pseudomonadales</taxon>
        <taxon>Pseudomonadaceae</taxon>
        <taxon>Pseudomonas</taxon>
    </lineage>
</organism>
<comment type="subcellular location">
    <subcellularLocation>
        <location evidence="1">Cell outer membrane</location>
    </subcellularLocation>
</comment>
<dbReference type="InterPro" id="IPR051906">
    <property type="entry name" value="TolC-like"/>
</dbReference>
<dbReference type="EMBL" id="CP145723">
    <property type="protein sequence ID" value="WWM66851.1"/>
    <property type="molecule type" value="Genomic_DNA"/>
</dbReference>
<evidence type="ECO:0000256" key="2">
    <source>
        <dbReference type="ARBA" id="ARBA00007613"/>
    </source>
</evidence>
<protein>
    <submittedName>
        <fullName evidence="9">TolC family outer membrane protein</fullName>
    </submittedName>
</protein>
<proteinExistence type="inferred from homology"/>
<keyword evidence="4" id="KW-1134">Transmembrane beta strand</keyword>